<dbReference type="InterPro" id="IPR024498">
    <property type="entry name" value="DUF2786"/>
</dbReference>
<feature type="domain" description="DUF2786" evidence="2">
    <location>
        <begin position="154"/>
        <end position="187"/>
    </location>
</feature>
<feature type="domain" description="SprT-like" evidence="1">
    <location>
        <begin position="62"/>
        <end position="123"/>
    </location>
</feature>
<dbReference type="Pfam" id="PF23771">
    <property type="entry name" value="DUF7168"/>
    <property type="match status" value="1"/>
</dbReference>
<evidence type="ECO:0008006" key="6">
    <source>
        <dbReference type="Google" id="ProtNLM"/>
    </source>
</evidence>
<proteinExistence type="predicted"/>
<feature type="domain" description="DUF7168" evidence="3">
    <location>
        <begin position="205"/>
        <end position="339"/>
    </location>
</feature>
<evidence type="ECO:0000259" key="2">
    <source>
        <dbReference type="Pfam" id="PF10979"/>
    </source>
</evidence>
<evidence type="ECO:0000259" key="1">
    <source>
        <dbReference type="Pfam" id="PF10263"/>
    </source>
</evidence>
<dbReference type="STRING" id="1513793.SAMN06296036_10781"/>
<dbReference type="GO" id="GO:0006950">
    <property type="term" value="P:response to stress"/>
    <property type="evidence" value="ECO:0007669"/>
    <property type="project" value="UniProtKB-ARBA"/>
</dbReference>
<dbReference type="OrthoDB" id="249404at2"/>
<dbReference type="EMBL" id="FWZT01000007">
    <property type="protein sequence ID" value="SMF21068.1"/>
    <property type="molecule type" value="Genomic_DNA"/>
</dbReference>
<dbReference type="InterPro" id="IPR055592">
    <property type="entry name" value="DUF7168"/>
</dbReference>
<accession>A0A1Y6BNF7</accession>
<keyword evidence="5" id="KW-1185">Reference proteome</keyword>
<dbReference type="Pfam" id="PF10263">
    <property type="entry name" value="SprT-like"/>
    <property type="match status" value="1"/>
</dbReference>
<gene>
    <name evidence="4" type="ORF">SAMN06296036_10781</name>
</gene>
<reference evidence="5" key="1">
    <citation type="submission" date="2017-04" db="EMBL/GenBank/DDBJ databases">
        <authorList>
            <person name="Varghese N."/>
            <person name="Submissions S."/>
        </authorList>
    </citation>
    <scope>NUCLEOTIDE SEQUENCE [LARGE SCALE GENOMIC DNA]</scope>
    <source>
        <strain evidence="5">RKEM611</strain>
    </source>
</reference>
<evidence type="ECO:0000313" key="4">
    <source>
        <dbReference type="EMBL" id="SMF21068.1"/>
    </source>
</evidence>
<organism evidence="4 5">
    <name type="scientific">Pseudobacteriovorax antillogorgiicola</name>
    <dbReference type="NCBI Taxonomy" id="1513793"/>
    <lineage>
        <taxon>Bacteria</taxon>
        <taxon>Pseudomonadati</taxon>
        <taxon>Bdellovibrionota</taxon>
        <taxon>Oligoflexia</taxon>
        <taxon>Oligoflexales</taxon>
        <taxon>Pseudobacteriovoracaceae</taxon>
        <taxon>Pseudobacteriovorax</taxon>
    </lineage>
</organism>
<name>A0A1Y6BNF7_9BACT</name>
<evidence type="ECO:0000313" key="5">
    <source>
        <dbReference type="Proteomes" id="UP000192907"/>
    </source>
</evidence>
<dbReference type="Pfam" id="PF10979">
    <property type="entry name" value="DUF2786"/>
    <property type="match status" value="1"/>
</dbReference>
<dbReference type="Proteomes" id="UP000192907">
    <property type="component" value="Unassembled WGS sequence"/>
</dbReference>
<evidence type="ECO:0000259" key="3">
    <source>
        <dbReference type="Pfam" id="PF23771"/>
    </source>
</evidence>
<dbReference type="AlphaFoldDB" id="A0A1Y6BNF7"/>
<dbReference type="InterPro" id="IPR006640">
    <property type="entry name" value="SprT-like_domain"/>
</dbReference>
<protein>
    <recommendedName>
        <fullName evidence="6">SprT-like family protein</fullName>
    </recommendedName>
</protein>
<dbReference type="RefSeq" id="WP_132318517.1">
    <property type="nucleotide sequence ID" value="NZ_FWZT01000007.1"/>
</dbReference>
<sequence>MDSKDINSGKEQAFHDPLFAKLRRFQMRNWTEQLYREYENICFQYRADLKKPSIAIVEGCRYWGRWEPIIRRLSLNRDLIVNYPWDTVVEVLKHEMAHQWVHEALDSPHSGHGPEFHQACDRFAVASWARSATGDIQQAISRNPEKLSPEDAAVLKRVEKLLALGRSDNEHEACLAMKEVQRLNQRYQWERLKNRAETSYDYITICHKLKVVPQHQTLIASILSSFFSVDIVFNSLYDAKDQISYKSLELMGSTKHLQIADYVYHYLWHQLPLLWQAHKANAGRKSNRKSFYIGLLTGFHEQLEEQSKAATSKDLSEAQALITRNRQELDQFVADRHPRVHRRSYQCQLRDNDAFQDGKKQGRLMKLRPGIRQHEGALKRLKPGHT</sequence>